<name>A0A1V9YH53_ACHHY</name>
<dbReference type="EMBL" id="JNBR01001827">
    <property type="protein sequence ID" value="OQR85031.1"/>
    <property type="molecule type" value="Genomic_DNA"/>
</dbReference>
<feature type="domain" description="Aminotransferase class V" evidence="2">
    <location>
        <begin position="116"/>
        <end position="354"/>
    </location>
</feature>
<dbReference type="Gene3D" id="3.40.640.10">
    <property type="entry name" value="Type I PLP-dependent aspartate aminotransferase-like (Major domain)"/>
    <property type="match status" value="1"/>
</dbReference>
<dbReference type="InterPro" id="IPR015421">
    <property type="entry name" value="PyrdxlP-dep_Trfase_major"/>
</dbReference>
<dbReference type="PANTHER" id="PTHR43092:SF2">
    <property type="entry name" value="HERCYNYLCYSTEINE SULFOXIDE LYASE"/>
    <property type="match status" value="1"/>
</dbReference>
<dbReference type="STRING" id="1202772.A0A1V9YH53"/>
<evidence type="ECO:0000256" key="1">
    <source>
        <dbReference type="ARBA" id="ARBA00022898"/>
    </source>
</evidence>
<comment type="caution">
    <text evidence="3">The sequence shown here is derived from an EMBL/GenBank/DDBJ whole genome shotgun (WGS) entry which is preliminary data.</text>
</comment>
<accession>A0A1V9YH53</accession>
<dbReference type="Gene3D" id="3.90.1150.10">
    <property type="entry name" value="Aspartate Aminotransferase, domain 1"/>
    <property type="match status" value="1"/>
</dbReference>
<gene>
    <name evidence="3" type="ORF">ACHHYP_12420</name>
</gene>
<reference evidence="3 4" key="1">
    <citation type="journal article" date="2014" name="Genome Biol. Evol.">
        <title>The secreted proteins of Achlya hypogyna and Thraustotheca clavata identify the ancestral oomycete secretome and reveal gene acquisitions by horizontal gene transfer.</title>
        <authorList>
            <person name="Misner I."/>
            <person name="Blouin N."/>
            <person name="Leonard G."/>
            <person name="Richards T.A."/>
            <person name="Lane C.E."/>
        </authorList>
    </citation>
    <scope>NUCLEOTIDE SEQUENCE [LARGE SCALE GENOMIC DNA]</scope>
    <source>
        <strain evidence="3 4">ATCC 48635</strain>
    </source>
</reference>
<proteinExistence type="predicted"/>
<keyword evidence="4" id="KW-1185">Reference proteome</keyword>
<dbReference type="PANTHER" id="PTHR43092">
    <property type="entry name" value="L-CYSTEINE DESULFHYDRASE"/>
    <property type="match status" value="1"/>
</dbReference>
<evidence type="ECO:0000259" key="2">
    <source>
        <dbReference type="Pfam" id="PF00266"/>
    </source>
</evidence>
<dbReference type="OrthoDB" id="5978656at2759"/>
<sequence length="449" mass="48765">MPLPDVEHADYFAQVEELLHQDERSYVPPPPVEFDEDLVTFQRPAGVDYGHRLKALLFTLDPAIAMLNHGSYGACAKPVLAVRSAYLALQEFEPVKFFSELGPRLVRVLRILAAYLGVAPAHISLVPNASAGTTMVLRSLPLTASHHVVSFDLGYNAVNKQIEHVCAASGARHVVVRTSPPYTHARIIDAFEQVLRTIECIGVVVVDHITSSTGIIMPIEDIILLCRSRQIPVLVDGAHAIGQVPIDLASLQPDFYVSNLHKWLLAPKSSAFLYIRDAARKSVRVQPTTVSHGYGLGYGAELGYLGTLDYSAWLAVPAALAFHTAMGGASLARRNHDVCVAAASAVAAAWGTSLLVEDTRLFGSFCVVVLPARLFPFPLSDTQKLRHGLTSLHHVLRAEYAIEAMCMLCAEATPGIRIAVQMYNEPADYAQLTAAVLDIIARTDIVVEP</sequence>
<evidence type="ECO:0000313" key="3">
    <source>
        <dbReference type="EMBL" id="OQR85031.1"/>
    </source>
</evidence>
<dbReference type="Pfam" id="PF00266">
    <property type="entry name" value="Aminotran_5"/>
    <property type="match status" value="1"/>
</dbReference>
<organism evidence="3 4">
    <name type="scientific">Achlya hypogyna</name>
    <name type="common">Oomycete</name>
    <name type="synonym">Protoachlya hypogyna</name>
    <dbReference type="NCBI Taxonomy" id="1202772"/>
    <lineage>
        <taxon>Eukaryota</taxon>
        <taxon>Sar</taxon>
        <taxon>Stramenopiles</taxon>
        <taxon>Oomycota</taxon>
        <taxon>Saprolegniomycetes</taxon>
        <taxon>Saprolegniales</taxon>
        <taxon>Achlyaceae</taxon>
        <taxon>Achlya</taxon>
    </lineage>
</organism>
<protein>
    <submittedName>
        <fullName evidence="3">Isopenicillin N-epimerase</fullName>
    </submittedName>
</protein>
<dbReference type="InterPro" id="IPR000192">
    <property type="entry name" value="Aminotrans_V_dom"/>
</dbReference>
<dbReference type="InterPro" id="IPR015422">
    <property type="entry name" value="PyrdxlP-dep_Trfase_small"/>
</dbReference>
<dbReference type="Proteomes" id="UP000243579">
    <property type="component" value="Unassembled WGS sequence"/>
</dbReference>
<dbReference type="AlphaFoldDB" id="A0A1V9YH53"/>
<evidence type="ECO:0000313" key="4">
    <source>
        <dbReference type="Proteomes" id="UP000243579"/>
    </source>
</evidence>
<dbReference type="InterPro" id="IPR015424">
    <property type="entry name" value="PyrdxlP-dep_Trfase"/>
</dbReference>
<keyword evidence="1" id="KW-0663">Pyridoxal phosphate</keyword>
<dbReference type="SUPFAM" id="SSF53383">
    <property type="entry name" value="PLP-dependent transferases"/>
    <property type="match status" value="1"/>
</dbReference>